<dbReference type="PANTHER" id="PTHR21503:SF8">
    <property type="entry name" value="F-BOX ASSOCIATED DOMAIN-CONTAINING PROTEIN-RELATED"/>
    <property type="match status" value="1"/>
</dbReference>
<evidence type="ECO:0000313" key="2">
    <source>
        <dbReference type="EMBL" id="PIC31745.1"/>
    </source>
</evidence>
<dbReference type="Pfam" id="PF07735">
    <property type="entry name" value="FBA_2"/>
    <property type="match status" value="1"/>
</dbReference>
<comment type="caution">
    <text evidence="2">The sequence shown here is derived from an EMBL/GenBank/DDBJ whole genome shotgun (WGS) entry which is preliminary data.</text>
</comment>
<dbReference type="PROSITE" id="PS50181">
    <property type="entry name" value="FBOX"/>
    <property type="match status" value="1"/>
</dbReference>
<gene>
    <name evidence="2" type="primary">Cnig_chr_IV.g12338</name>
    <name evidence="2" type="ORF">B9Z55_012338</name>
</gene>
<proteinExistence type="predicted"/>
<name>A0A2G5TWR6_9PELO</name>
<protein>
    <recommendedName>
        <fullName evidence="1">F-box domain-containing protein</fullName>
    </recommendedName>
</protein>
<organism evidence="2 3">
    <name type="scientific">Caenorhabditis nigoni</name>
    <dbReference type="NCBI Taxonomy" id="1611254"/>
    <lineage>
        <taxon>Eukaryota</taxon>
        <taxon>Metazoa</taxon>
        <taxon>Ecdysozoa</taxon>
        <taxon>Nematoda</taxon>
        <taxon>Chromadorea</taxon>
        <taxon>Rhabditida</taxon>
        <taxon>Rhabditina</taxon>
        <taxon>Rhabditomorpha</taxon>
        <taxon>Rhabditoidea</taxon>
        <taxon>Rhabditidae</taxon>
        <taxon>Peloderinae</taxon>
        <taxon>Caenorhabditis</taxon>
    </lineage>
</organism>
<dbReference type="PANTHER" id="PTHR21503">
    <property type="entry name" value="F-BOX-CONTAINING HYPOTHETICAL PROTEIN C.ELEGANS"/>
    <property type="match status" value="1"/>
</dbReference>
<keyword evidence="3" id="KW-1185">Reference proteome</keyword>
<dbReference type="Pfam" id="PF00646">
    <property type="entry name" value="F-box"/>
    <property type="match status" value="1"/>
</dbReference>
<reference evidence="3" key="1">
    <citation type="submission" date="2017-10" db="EMBL/GenBank/DDBJ databases">
        <title>Rapid genome shrinkage in a self-fertile nematode reveals novel sperm competition proteins.</title>
        <authorList>
            <person name="Yin D."/>
            <person name="Schwarz E.M."/>
            <person name="Thomas C.G."/>
            <person name="Felde R.L."/>
            <person name="Korf I.F."/>
            <person name="Cutter A.D."/>
            <person name="Schartner C.M."/>
            <person name="Ralston E.J."/>
            <person name="Meyer B.J."/>
            <person name="Haag E.S."/>
        </authorList>
    </citation>
    <scope>NUCLEOTIDE SEQUENCE [LARGE SCALE GENOMIC DNA]</scope>
    <source>
        <strain evidence="3">JU1422</strain>
    </source>
</reference>
<dbReference type="AlphaFoldDB" id="A0A2G5TWR6"/>
<dbReference type="InterPro" id="IPR012885">
    <property type="entry name" value="F-box_Sdz-33"/>
</dbReference>
<evidence type="ECO:0000259" key="1">
    <source>
        <dbReference type="PROSITE" id="PS50181"/>
    </source>
</evidence>
<dbReference type="InterPro" id="IPR001810">
    <property type="entry name" value="F-box_dom"/>
</dbReference>
<dbReference type="EMBL" id="PDUG01000004">
    <property type="protein sequence ID" value="PIC31745.1"/>
    <property type="molecule type" value="Genomic_DNA"/>
</dbReference>
<feature type="domain" description="F-box" evidence="1">
    <location>
        <begin position="20"/>
        <end position="65"/>
    </location>
</feature>
<dbReference type="Proteomes" id="UP000230233">
    <property type="component" value="Chromosome IV"/>
</dbReference>
<evidence type="ECO:0000313" key="3">
    <source>
        <dbReference type="Proteomes" id="UP000230233"/>
    </source>
</evidence>
<accession>A0A2G5TWR6</accession>
<sequence length="352" mass="40919">MSAHETSLQLNQMSLVVNRKFPLLKLPRVVLLECIENLDVLEIILFSLLSKRAKSLAKCIRWSPLNILFDPPIRLRFTSDSGRAWIINYANRKSHPFLNFHSSSGVEETVYYHPIPEETGYTIKDSKEKLELICEVFRSPIHKMEINCQSLIDWIIRFQPIIRYVSIRDNVITSVETLDHVFKNLKVTEHFHLGSLAIDDTFRYAEPIPFRAISITDSSWLTLPSILHGTHSIVCLYGSKLELKDINICLKEWQLGNKLQNLEYMEIETTSFLNLDDSLDEVARDLNVTPSFQNNGRPMTVKLDDESTYRLPRVDKVLNLVRNDGMIGSIFVRRSMPMHSKKIYFHVWRKQT</sequence>